<keyword evidence="6 7" id="KW-0472">Membrane</keyword>
<feature type="transmembrane region" description="Helical" evidence="7">
    <location>
        <begin position="385"/>
        <end position="404"/>
    </location>
</feature>
<evidence type="ECO:0000256" key="6">
    <source>
        <dbReference type="ARBA" id="ARBA00023136"/>
    </source>
</evidence>
<comment type="subcellular location">
    <subcellularLocation>
        <location evidence="1">Cell membrane</location>
        <topology evidence="1">Multi-pass membrane protein</topology>
    </subcellularLocation>
</comment>
<dbReference type="RefSeq" id="WP_202655714.1">
    <property type="nucleotide sequence ID" value="NZ_JAESWB010000340.1"/>
</dbReference>
<keyword evidence="4 7" id="KW-0812">Transmembrane</keyword>
<evidence type="ECO:0000256" key="1">
    <source>
        <dbReference type="ARBA" id="ARBA00004651"/>
    </source>
</evidence>
<evidence type="ECO:0000256" key="2">
    <source>
        <dbReference type="ARBA" id="ARBA00007430"/>
    </source>
</evidence>
<evidence type="ECO:0000256" key="4">
    <source>
        <dbReference type="ARBA" id="ARBA00022692"/>
    </source>
</evidence>
<proteinExistence type="inferred from homology"/>
<dbReference type="CDD" id="cd13127">
    <property type="entry name" value="MATE_tuaB_like"/>
    <property type="match status" value="1"/>
</dbReference>
<accession>A0ABS1TX38</accession>
<feature type="transmembrane region" description="Helical" evidence="7">
    <location>
        <begin position="357"/>
        <end position="379"/>
    </location>
</feature>
<feature type="transmembrane region" description="Helical" evidence="7">
    <location>
        <begin position="15"/>
        <end position="38"/>
    </location>
</feature>
<dbReference type="PANTHER" id="PTHR30250">
    <property type="entry name" value="PST FAMILY PREDICTED COLANIC ACID TRANSPORTER"/>
    <property type="match status" value="1"/>
</dbReference>
<evidence type="ECO:0000256" key="5">
    <source>
        <dbReference type="ARBA" id="ARBA00022989"/>
    </source>
</evidence>
<feature type="transmembrane region" description="Helical" evidence="7">
    <location>
        <begin position="118"/>
        <end position="139"/>
    </location>
</feature>
<evidence type="ECO:0000256" key="7">
    <source>
        <dbReference type="SAM" id="Phobius"/>
    </source>
</evidence>
<feature type="transmembrane region" description="Helical" evidence="7">
    <location>
        <begin position="325"/>
        <end position="345"/>
    </location>
</feature>
<dbReference type="Pfam" id="PF13440">
    <property type="entry name" value="Polysacc_synt_3"/>
    <property type="match status" value="1"/>
</dbReference>
<evidence type="ECO:0000256" key="3">
    <source>
        <dbReference type="ARBA" id="ARBA00022475"/>
    </source>
</evidence>
<dbReference type="Proteomes" id="UP000623967">
    <property type="component" value="Unassembled WGS sequence"/>
</dbReference>
<feature type="transmembrane region" description="Helical" evidence="7">
    <location>
        <begin position="151"/>
        <end position="170"/>
    </location>
</feature>
<keyword evidence="5 7" id="KW-1133">Transmembrane helix</keyword>
<dbReference type="PANTHER" id="PTHR30250:SF10">
    <property type="entry name" value="LIPOPOLYSACCHARIDE BIOSYNTHESIS PROTEIN WZXC"/>
    <property type="match status" value="1"/>
</dbReference>
<organism evidence="8 9">
    <name type="scientific">Neobacillus paridis</name>
    <dbReference type="NCBI Taxonomy" id="2803862"/>
    <lineage>
        <taxon>Bacteria</taxon>
        <taxon>Bacillati</taxon>
        <taxon>Bacillota</taxon>
        <taxon>Bacilli</taxon>
        <taxon>Bacillales</taxon>
        <taxon>Bacillaceae</taxon>
        <taxon>Neobacillus</taxon>
    </lineage>
</organism>
<dbReference type="EMBL" id="JAESWB010000340">
    <property type="protein sequence ID" value="MBL4954465.1"/>
    <property type="molecule type" value="Genomic_DNA"/>
</dbReference>
<reference evidence="8 9" key="1">
    <citation type="submission" date="2021-01" db="EMBL/GenBank/DDBJ databases">
        <title>Genome public.</title>
        <authorList>
            <person name="Liu C."/>
            <person name="Sun Q."/>
        </authorList>
    </citation>
    <scope>NUCLEOTIDE SEQUENCE [LARGE SCALE GENOMIC DNA]</scope>
    <source>
        <strain evidence="8 9">YIM B02564</strain>
    </source>
</reference>
<evidence type="ECO:0000313" key="8">
    <source>
        <dbReference type="EMBL" id="MBL4954465.1"/>
    </source>
</evidence>
<protein>
    <submittedName>
        <fullName evidence="8">Lipopolysaccharide biosynthesis protein</fullName>
    </submittedName>
</protein>
<feature type="transmembrane region" description="Helical" evidence="7">
    <location>
        <begin position="424"/>
        <end position="443"/>
    </location>
</feature>
<dbReference type="InterPro" id="IPR050833">
    <property type="entry name" value="Poly_Biosynth_Transport"/>
</dbReference>
<keyword evidence="9" id="KW-1185">Reference proteome</keyword>
<sequence>MVNPETLKGKTIKGVFWSFTDIMANQGVQFIVLMILARQLLPEHFGIIGMITIFISISNSLIDSGFTQALVREQEPTQEDYSTAFYFNLLMGFIMYGILFFSAGFISFFFKEPNLSSIIRILAIVVIINSVTIIQRAILIKKVDFKTQMKINIISGISSGITAIICAGFGLGVWSLVIKTLLMQSVTSFLLWIHNKWKPSIVFNFSSFKRLFGFGSKMMISGIIDTIYTNIYYVIIGKFYSSTQLGYYSNAVKLSDVASQSITSSIQRVTYPVLSTLQNDQEKLKFGYKKIMKVSAFINFPVMAGLAAIAVPLVSLILGEKWIQLVPYFQLLCLAYMLYPFHVINLNILQVKGRSDLFLLLEIIKKIVTTILIALAIFLHLGIIGLIWVAIINSFIALFINSFFSAKEISYSISKQIIDILPHFLISIFMGGIVYILGTLIQANIAIKLIVQIGCGVLLYIAFCWMFRLKELEMVFQLLLRFFQNRKQRLKSGGI</sequence>
<feature type="transmembrane region" description="Helical" evidence="7">
    <location>
        <begin position="83"/>
        <end position="106"/>
    </location>
</feature>
<comment type="similarity">
    <text evidence="2">Belongs to the polysaccharide synthase family.</text>
</comment>
<name>A0ABS1TX38_9BACI</name>
<feature type="transmembrane region" description="Helical" evidence="7">
    <location>
        <begin position="44"/>
        <end position="62"/>
    </location>
</feature>
<keyword evidence="3" id="KW-1003">Cell membrane</keyword>
<comment type="caution">
    <text evidence="8">The sequence shown here is derived from an EMBL/GenBank/DDBJ whole genome shotgun (WGS) entry which is preliminary data.</text>
</comment>
<feature type="transmembrane region" description="Helical" evidence="7">
    <location>
        <begin position="296"/>
        <end position="319"/>
    </location>
</feature>
<feature type="transmembrane region" description="Helical" evidence="7">
    <location>
        <begin position="449"/>
        <end position="467"/>
    </location>
</feature>
<evidence type="ECO:0000313" key="9">
    <source>
        <dbReference type="Proteomes" id="UP000623967"/>
    </source>
</evidence>
<gene>
    <name evidence="8" type="ORF">JK635_20100</name>
</gene>